<comment type="caution">
    <text evidence="5">The sequence shown here is derived from an EMBL/GenBank/DDBJ whole genome shotgun (WGS) entry which is preliminary data.</text>
</comment>
<dbReference type="Proteomes" id="UP000663828">
    <property type="component" value="Unassembled WGS sequence"/>
</dbReference>
<reference evidence="5" key="1">
    <citation type="submission" date="2021-02" db="EMBL/GenBank/DDBJ databases">
        <authorList>
            <person name="Nowell W R."/>
        </authorList>
    </citation>
    <scope>NUCLEOTIDE SEQUENCE</scope>
</reference>
<evidence type="ECO:0000256" key="2">
    <source>
        <dbReference type="SAM" id="Phobius"/>
    </source>
</evidence>
<evidence type="ECO:0000313" key="5">
    <source>
        <dbReference type="EMBL" id="CAF1393167.1"/>
    </source>
</evidence>
<dbReference type="EMBL" id="CAJNOR010002870">
    <property type="protein sequence ID" value="CAF1350842.1"/>
    <property type="molecule type" value="Genomic_DNA"/>
</dbReference>
<evidence type="ECO:0000313" key="7">
    <source>
        <dbReference type="Proteomes" id="UP000663852"/>
    </source>
</evidence>
<proteinExistence type="predicted"/>
<sequence length="665" mass="72884">MMLIKVIILLLLNISIAKSSHFYGGTITWKPMNNTATGSTIPVMFTQSYQFKRSISIPNAYDYCDQTIIMNQLPKIPNSGQTLSCVSSVCANYVPISINGYCTDFSVVQDSSSTQIATIQSITVGAKFCVAFRDASWPIVYSMACVGGCFIGGAGWSIVSCLDLTVRSNGFINTPPVATVISPVKVPINTTTDIKIPIIDADADYLRCRWSANTSTIDECGLLCEAVPGGTIDSTNCILTFNSSGKTMGSYYVVAMTVEDFSNATSLIPLSSVPIQFLIQIVSTPTCPLKPTISSILPKCTNIEVGVQFRFTLNITVGCFGTNVTDVNTNPPLYMYKGVLRRVGISNIWTIDETWIPASNQLGSQVFCAVATDSEGIPSDQYCLTFFVVPTGSSLRCPGETTTTQSITQTGNKLIDLRPIIGFILGLLVLSALCFCCYWWLFRSSRLRCPHRKRKKISTSEHLALQNYHSKKVSSRKPTRMTTIEPPDRSSSESRATIITSADDLACKSRVSNDLPINSIDDELPQRDIVDDVSITPVERSSISSFTDSSEISINFSKTETPVTMDFNSSIRISENHSLSITKRRSPVCVNTIKRLSTSTKNLTRSLTGHKIITDKYQNTSVSVVRKLNTVVPSKHSSSYRNTRPNSLQTNKDKGNVTVTRVIKI</sequence>
<evidence type="ECO:0000256" key="3">
    <source>
        <dbReference type="SAM" id="SignalP"/>
    </source>
</evidence>
<feature type="region of interest" description="Disordered" evidence="1">
    <location>
        <begin position="634"/>
        <end position="654"/>
    </location>
</feature>
<dbReference type="OrthoDB" id="10063988at2759"/>
<feature type="region of interest" description="Disordered" evidence="1">
    <location>
        <begin position="475"/>
        <end position="495"/>
    </location>
</feature>
<accession>A0A815KAQ7</accession>
<keyword evidence="2" id="KW-1133">Transmembrane helix</keyword>
<feature type="chain" id="PRO_5036411853" evidence="3">
    <location>
        <begin position="20"/>
        <end position="665"/>
    </location>
</feature>
<feature type="transmembrane region" description="Helical" evidence="2">
    <location>
        <begin position="420"/>
        <end position="442"/>
    </location>
</feature>
<organism evidence="5 7">
    <name type="scientific">Adineta ricciae</name>
    <name type="common">Rotifer</name>
    <dbReference type="NCBI Taxonomy" id="249248"/>
    <lineage>
        <taxon>Eukaryota</taxon>
        <taxon>Metazoa</taxon>
        <taxon>Spiralia</taxon>
        <taxon>Gnathifera</taxon>
        <taxon>Rotifera</taxon>
        <taxon>Eurotatoria</taxon>
        <taxon>Bdelloidea</taxon>
        <taxon>Adinetida</taxon>
        <taxon>Adinetidae</taxon>
        <taxon>Adineta</taxon>
    </lineage>
</organism>
<evidence type="ECO:0000313" key="4">
    <source>
        <dbReference type="EMBL" id="CAF1350842.1"/>
    </source>
</evidence>
<evidence type="ECO:0000256" key="1">
    <source>
        <dbReference type="SAM" id="MobiDB-lite"/>
    </source>
</evidence>
<dbReference type="EMBL" id="CAJNOJ010000315">
    <property type="protein sequence ID" value="CAF1393167.1"/>
    <property type="molecule type" value="Genomic_DNA"/>
</dbReference>
<keyword evidence="3" id="KW-0732">Signal</keyword>
<keyword evidence="6" id="KW-1185">Reference proteome</keyword>
<gene>
    <name evidence="5" type="ORF">EDS130_LOCUS35584</name>
    <name evidence="4" type="ORF">XAT740_LOCUS31473</name>
</gene>
<feature type="compositionally biased region" description="Polar residues" evidence="1">
    <location>
        <begin position="634"/>
        <end position="650"/>
    </location>
</feature>
<protein>
    <submittedName>
        <fullName evidence="5">Uncharacterized protein</fullName>
    </submittedName>
</protein>
<feature type="signal peptide" evidence="3">
    <location>
        <begin position="1"/>
        <end position="19"/>
    </location>
</feature>
<dbReference type="Proteomes" id="UP000663852">
    <property type="component" value="Unassembled WGS sequence"/>
</dbReference>
<keyword evidence="2" id="KW-0472">Membrane</keyword>
<keyword evidence="2" id="KW-0812">Transmembrane</keyword>
<name>A0A815KAQ7_ADIRI</name>
<dbReference type="AlphaFoldDB" id="A0A815KAQ7"/>
<evidence type="ECO:0000313" key="6">
    <source>
        <dbReference type="Proteomes" id="UP000663828"/>
    </source>
</evidence>